<keyword evidence="1" id="KW-0472">Membrane</keyword>
<protein>
    <submittedName>
        <fullName evidence="2 4">Pfam-B_9067 domain containing protein</fullName>
    </submittedName>
</protein>
<reference evidence="2" key="2">
    <citation type="submission" date="2014-06" db="EMBL/GenBank/DDBJ databases">
        <authorList>
            <person name="Aslett M."/>
        </authorList>
    </citation>
    <scope>NUCLEOTIDE SEQUENCE</scope>
</reference>
<evidence type="ECO:0000313" key="4">
    <source>
        <dbReference type="WBParaSite" id="EgrG_000324500"/>
    </source>
</evidence>
<proteinExistence type="predicted"/>
<reference evidence="2 3" key="1">
    <citation type="journal article" date="2013" name="Nature">
        <title>The genomes of four tapeworm species reveal adaptations to parasitism.</title>
        <authorList>
            <person name="Tsai I.J."/>
            <person name="Zarowiecki M."/>
            <person name="Holroyd N."/>
            <person name="Garciarrubio A."/>
            <person name="Sanchez-Flores A."/>
            <person name="Brooks K.L."/>
            <person name="Tracey A."/>
            <person name="Bobes R.J."/>
            <person name="Fragoso G."/>
            <person name="Sciutto E."/>
            <person name="Aslett M."/>
            <person name="Beasley H."/>
            <person name="Bennett H.M."/>
            <person name="Cai J."/>
            <person name="Camicia F."/>
            <person name="Clark R."/>
            <person name="Cucher M."/>
            <person name="De Silva N."/>
            <person name="Day T.A."/>
            <person name="Deplazes P."/>
            <person name="Estrada K."/>
            <person name="Fernandez C."/>
            <person name="Holland P.W."/>
            <person name="Hou J."/>
            <person name="Hu S."/>
            <person name="Huckvale T."/>
            <person name="Hung S.S."/>
            <person name="Kamenetzky L."/>
            <person name="Keane J.A."/>
            <person name="Kiss F."/>
            <person name="Koziol U."/>
            <person name="Lambert O."/>
            <person name="Liu K."/>
            <person name="Luo X."/>
            <person name="Luo Y."/>
            <person name="Macchiaroli N."/>
            <person name="Nichol S."/>
            <person name="Paps J."/>
            <person name="Parkinson J."/>
            <person name="Pouchkina-Stantcheva N."/>
            <person name="Riddiford N."/>
            <person name="Rosenzvit M."/>
            <person name="Salinas G."/>
            <person name="Wasmuth J.D."/>
            <person name="Zamanian M."/>
            <person name="Zheng Y."/>
            <person name="Cai X."/>
            <person name="Soberon X."/>
            <person name="Olson P.D."/>
            <person name="Laclette J.P."/>
            <person name="Brehm K."/>
            <person name="Berriman M."/>
            <person name="Garciarrubio A."/>
            <person name="Bobes R.J."/>
            <person name="Fragoso G."/>
            <person name="Sanchez-Flores A."/>
            <person name="Estrada K."/>
            <person name="Cevallos M.A."/>
            <person name="Morett E."/>
            <person name="Gonzalez V."/>
            <person name="Portillo T."/>
            <person name="Ochoa-Leyva A."/>
            <person name="Jose M.V."/>
            <person name="Sciutto E."/>
            <person name="Landa A."/>
            <person name="Jimenez L."/>
            <person name="Valdes V."/>
            <person name="Carrero J.C."/>
            <person name="Larralde C."/>
            <person name="Morales-Montor J."/>
            <person name="Limon-Lason J."/>
            <person name="Soberon X."/>
            <person name="Laclette J.P."/>
        </authorList>
    </citation>
    <scope>NUCLEOTIDE SEQUENCE [LARGE SCALE GENOMIC DNA]</scope>
</reference>
<organism evidence="2">
    <name type="scientific">Echinococcus granulosus</name>
    <name type="common">Hydatid tapeworm</name>
    <dbReference type="NCBI Taxonomy" id="6210"/>
    <lineage>
        <taxon>Eukaryota</taxon>
        <taxon>Metazoa</taxon>
        <taxon>Spiralia</taxon>
        <taxon>Lophotrochozoa</taxon>
        <taxon>Platyhelminthes</taxon>
        <taxon>Cestoda</taxon>
        <taxon>Eucestoda</taxon>
        <taxon>Cyclophyllidea</taxon>
        <taxon>Taeniidae</taxon>
        <taxon>Echinococcus</taxon>
        <taxon>Echinococcus granulosus group</taxon>
    </lineage>
</organism>
<keyword evidence="1" id="KW-1133">Transmembrane helix</keyword>
<accession>A0A068X007</accession>
<dbReference type="AlphaFoldDB" id="A0A068X007"/>
<sequence length="78" mass="8885">MGNFRKNRSNEQLSRLKVRKVLGVGDRFGNGSISKISQILGSVAFTRREQKPSLIWWLRTLSFLMTLSVISVSIKAKF</sequence>
<dbReference type="Proteomes" id="UP000492820">
    <property type="component" value="Unassembled WGS sequence"/>
</dbReference>
<name>A0A068X007_ECHGR</name>
<dbReference type="WBParaSite" id="EgrG_000324500">
    <property type="protein sequence ID" value="EgrG_000324500"/>
    <property type="gene ID" value="EgrG_000324500"/>
</dbReference>
<dbReference type="EMBL" id="LK028589">
    <property type="protein sequence ID" value="CDS23272.1"/>
    <property type="molecule type" value="Genomic_DNA"/>
</dbReference>
<evidence type="ECO:0000313" key="3">
    <source>
        <dbReference type="Proteomes" id="UP000492820"/>
    </source>
</evidence>
<dbReference type="InterPro" id="IPR028266">
    <property type="entry name" value="TP53I11"/>
</dbReference>
<evidence type="ECO:0000256" key="1">
    <source>
        <dbReference type="SAM" id="Phobius"/>
    </source>
</evidence>
<evidence type="ECO:0000313" key="2">
    <source>
        <dbReference type="EMBL" id="CDS23272.1"/>
    </source>
</evidence>
<dbReference type="Pfam" id="PF14936">
    <property type="entry name" value="p53-inducible11"/>
    <property type="match status" value="1"/>
</dbReference>
<feature type="transmembrane region" description="Helical" evidence="1">
    <location>
        <begin position="54"/>
        <end position="74"/>
    </location>
</feature>
<keyword evidence="1" id="KW-0812">Transmembrane</keyword>
<gene>
    <name evidence="2" type="ORF">EgrG_000324500</name>
</gene>
<reference evidence="4" key="3">
    <citation type="submission" date="2020-10" db="UniProtKB">
        <authorList>
            <consortium name="WormBaseParasite"/>
        </authorList>
    </citation>
    <scope>IDENTIFICATION</scope>
</reference>